<reference evidence="3 5" key="1">
    <citation type="submission" date="2016-06" db="EMBL/GenBank/DDBJ databases">
        <title>Complete genome sequence of Streptomyces griseochromogenes ATCC 14511, the Blasticidin S producer.</title>
        <authorList>
            <person name="Wu L."/>
        </authorList>
    </citation>
    <scope>NUCLEOTIDE SEQUENCE [LARGE SCALE GENOMIC DNA]</scope>
    <source>
        <strain evidence="3 5">ATCC 14511</strain>
    </source>
</reference>
<dbReference type="EMBL" id="CP016279">
    <property type="protein sequence ID" value="ANP50463.1"/>
    <property type="molecule type" value="Genomic_DNA"/>
</dbReference>
<dbReference type="Pfam" id="PF10067">
    <property type="entry name" value="DUF2306"/>
    <property type="match status" value="1"/>
</dbReference>
<evidence type="ECO:0000313" key="3">
    <source>
        <dbReference type="EMBL" id="ANP50463.1"/>
    </source>
</evidence>
<keyword evidence="2" id="KW-0812">Transmembrane</keyword>
<dbReference type="KEGG" id="sgs:AVL59_13290"/>
<dbReference type="EMBL" id="JAGGLP010000002">
    <property type="protein sequence ID" value="MBP2047826.1"/>
    <property type="molecule type" value="Genomic_DNA"/>
</dbReference>
<dbReference type="AlphaFoldDB" id="A0A1B1AV63"/>
<dbReference type="InterPro" id="IPR018750">
    <property type="entry name" value="DUF2306_membrane"/>
</dbReference>
<evidence type="ECO:0000313" key="5">
    <source>
        <dbReference type="Proteomes" id="UP000092659"/>
    </source>
</evidence>
<evidence type="ECO:0000256" key="1">
    <source>
        <dbReference type="SAM" id="MobiDB-lite"/>
    </source>
</evidence>
<organism evidence="3 5">
    <name type="scientific">Streptomyces griseochromogenes</name>
    <dbReference type="NCBI Taxonomy" id="68214"/>
    <lineage>
        <taxon>Bacteria</taxon>
        <taxon>Bacillati</taxon>
        <taxon>Actinomycetota</taxon>
        <taxon>Actinomycetes</taxon>
        <taxon>Kitasatosporales</taxon>
        <taxon>Streptomycetaceae</taxon>
        <taxon>Streptomyces</taxon>
    </lineage>
</organism>
<feature type="transmembrane region" description="Helical" evidence="2">
    <location>
        <begin position="69"/>
        <end position="87"/>
    </location>
</feature>
<name>A0A1B1AV63_9ACTN</name>
<dbReference type="OrthoDB" id="4698148at2"/>
<gene>
    <name evidence="3" type="ORF">AVL59_13290</name>
    <name evidence="4" type="ORF">J2Z21_000750</name>
</gene>
<dbReference type="Proteomes" id="UP000092659">
    <property type="component" value="Chromosome"/>
</dbReference>
<evidence type="ECO:0000313" key="4">
    <source>
        <dbReference type="EMBL" id="MBP2047826.1"/>
    </source>
</evidence>
<feature type="transmembrane region" description="Helical" evidence="2">
    <location>
        <begin position="131"/>
        <end position="148"/>
    </location>
</feature>
<feature type="transmembrane region" description="Helical" evidence="2">
    <location>
        <begin position="21"/>
        <end position="39"/>
    </location>
</feature>
<feature type="region of interest" description="Disordered" evidence="1">
    <location>
        <begin position="238"/>
        <end position="257"/>
    </location>
</feature>
<dbReference type="Proteomes" id="UP001519309">
    <property type="component" value="Unassembled WGS sequence"/>
</dbReference>
<keyword evidence="2" id="KW-0472">Membrane</keyword>
<evidence type="ECO:0000256" key="2">
    <source>
        <dbReference type="SAM" id="Phobius"/>
    </source>
</evidence>
<feature type="transmembrane region" description="Helical" evidence="2">
    <location>
        <begin position="107"/>
        <end position="125"/>
    </location>
</feature>
<reference evidence="4 6" key="2">
    <citation type="submission" date="2021-03" db="EMBL/GenBank/DDBJ databases">
        <title>Genomic Encyclopedia of Type Strains, Phase IV (KMG-IV): sequencing the most valuable type-strain genomes for metagenomic binning, comparative biology and taxonomic classification.</title>
        <authorList>
            <person name="Goeker M."/>
        </authorList>
    </citation>
    <scope>NUCLEOTIDE SEQUENCE [LARGE SCALE GENOMIC DNA]</scope>
    <source>
        <strain evidence="4 6">DSM 40499</strain>
    </source>
</reference>
<protein>
    <submittedName>
        <fullName evidence="4">Membrane protein</fullName>
    </submittedName>
</protein>
<feature type="transmembrane region" description="Helical" evidence="2">
    <location>
        <begin position="209"/>
        <end position="227"/>
    </location>
</feature>
<accession>A0A1B1AV63</accession>
<feature type="transmembrane region" description="Helical" evidence="2">
    <location>
        <begin position="169"/>
        <end position="189"/>
    </location>
</feature>
<proteinExistence type="predicted"/>
<dbReference type="STRING" id="68214.AVL59_13290"/>
<keyword evidence="6" id="KW-1185">Reference proteome</keyword>
<sequence>MTSIAPPAPAKGRSRPGGSPWSWAWVALSSLAITGYFVGQYAQGTLDSLAHEHVGLAADYASRALPIRAAFYAHIVFAGLSLALGPWQFSKRLRNRSPRVHRAIGQAYLVSVAIGSVSGFVMSMFSSVGLLGFFGFGSLSVLWGWTAWRGYKAIRERDIRSHQAWMLRNFALTYAAVTLRSWFGVLILAQVPFTHGADPFDAILTQAYAPLPFLCWLPNIVMAEFMIRRRGLPALHITTPPSTRHREPSAQAAANGG</sequence>
<evidence type="ECO:0000313" key="6">
    <source>
        <dbReference type="Proteomes" id="UP001519309"/>
    </source>
</evidence>
<dbReference type="RefSeq" id="WP_067303239.1">
    <property type="nucleotide sequence ID" value="NZ_CP016279.1"/>
</dbReference>
<keyword evidence="2" id="KW-1133">Transmembrane helix</keyword>